<dbReference type="Gene3D" id="3.10.200.10">
    <property type="entry name" value="Alpha carbonic anhydrase"/>
    <property type="match status" value="1"/>
</dbReference>
<dbReference type="InterPro" id="IPR023561">
    <property type="entry name" value="Carbonic_anhydrase_a-class"/>
</dbReference>
<evidence type="ECO:0000256" key="1">
    <source>
        <dbReference type="ARBA" id="ARBA00010718"/>
    </source>
</evidence>
<reference evidence="3" key="1">
    <citation type="submission" date="2022-12" db="EMBL/GenBank/DDBJ databases">
        <authorList>
            <person name="Alioto T."/>
            <person name="Alioto T."/>
            <person name="Gomez Garrido J."/>
        </authorList>
    </citation>
    <scope>NUCLEOTIDE SEQUENCE</scope>
</reference>
<proteinExistence type="inferred from homology"/>
<evidence type="ECO:0000313" key="3">
    <source>
        <dbReference type="EMBL" id="CAI5767609.1"/>
    </source>
</evidence>
<evidence type="ECO:0000313" key="4">
    <source>
        <dbReference type="Proteomes" id="UP001178461"/>
    </source>
</evidence>
<dbReference type="Pfam" id="PF00194">
    <property type="entry name" value="Carb_anhydrase"/>
    <property type="match status" value="1"/>
</dbReference>
<keyword evidence="4" id="KW-1185">Reference proteome</keyword>
<dbReference type="PANTHER" id="PTHR18952">
    <property type="entry name" value="CARBONIC ANHYDRASE"/>
    <property type="match status" value="1"/>
</dbReference>
<organism evidence="3 4">
    <name type="scientific">Podarcis lilfordi</name>
    <name type="common">Lilford's wall lizard</name>
    <dbReference type="NCBI Taxonomy" id="74358"/>
    <lineage>
        <taxon>Eukaryota</taxon>
        <taxon>Metazoa</taxon>
        <taxon>Chordata</taxon>
        <taxon>Craniata</taxon>
        <taxon>Vertebrata</taxon>
        <taxon>Euteleostomi</taxon>
        <taxon>Lepidosauria</taxon>
        <taxon>Squamata</taxon>
        <taxon>Bifurcata</taxon>
        <taxon>Unidentata</taxon>
        <taxon>Episquamata</taxon>
        <taxon>Laterata</taxon>
        <taxon>Lacertibaenia</taxon>
        <taxon>Lacertidae</taxon>
        <taxon>Podarcis</taxon>
    </lineage>
</organism>
<dbReference type="SUPFAM" id="SSF51069">
    <property type="entry name" value="Carbonic anhydrase"/>
    <property type="match status" value="1"/>
</dbReference>
<dbReference type="Proteomes" id="UP001178461">
    <property type="component" value="Chromosome 2"/>
</dbReference>
<dbReference type="GO" id="GO:0004089">
    <property type="term" value="F:carbonate dehydratase activity"/>
    <property type="evidence" value="ECO:0007669"/>
    <property type="project" value="InterPro"/>
</dbReference>
<feature type="domain" description="Alpha-carbonic anhydrase" evidence="2">
    <location>
        <begin position="1"/>
        <end position="93"/>
    </location>
</feature>
<dbReference type="SMART" id="SM01057">
    <property type="entry name" value="Carb_anhydrase"/>
    <property type="match status" value="1"/>
</dbReference>
<accession>A0AA35JYT2</accession>
<dbReference type="InterPro" id="IPR036398">
    <property type="entry name" value="CA_dom_sf"/>
</dbReference>
<dbReference type="PROSITE" id="PS51144">
    <property type="entry name" value="ALPHA_CA_2"/>
    <property type="match status" value="1"/>
</dbReference>
<gene>
    <name evidence="3" type="ORF">PODLI_1B012302</name>
</gene>
<feature type="non-terminal residue" evidence="3">
    <location>
        <position position="1"/>
    </location>
</feature>
<dbReference type="GO" id="GO:0008270">
    <property type="term" value="F:zinc ion binding"/>
    <property type="evidence" value="ECO:0007669"/>
    <property type="project" value="InterPro"/>
</dbReference>
<evidence type="ECO:0000259" key="2">
    <source>
        <dbReference type="PROSITE" id="PS51144"/>
    </source>
</evidence>
<sequence>KETFLDPFILREVLPASLGSYYRYTGSLTTPPCSEIVEWIVFRMPVPISYRQLEAFYSIFTTEQQDHVKSVEYLRNNFRPQQSLNNRIVSKSAVKDAWSQITTSSFENPLGTEASKGRMGYTI</sequence>
<dbReference type="PANTHER" id="PTHR18952:SF84">
    <property type="entry name" value="CARBONIC ANHYDRASE 14"/>
    <property type="match status" value="1"/>
</dbReference>
<dbReference type="GO" id="GO:0005886">
    <property type="term" value="C:plasma membrane"/>
    <property type="evidence" value="ECO:0007669"/>
    <property type="project" value="TreeGrafter"/>
</dbReference>
<protein>
    <recommendedName>
        <fullName evidence="2">Alpha-carbonic anhydrase domain-containing protein</fullName>
    </recommendedName>
</protein>
<dbReference type="AlphaFoldDB" id="A0AA35JYT2"/>
<dbReference type="InterPro" id="IPR001148">
    <property type="entry name" value="CA_dom"/>
</dbReference>
<name>A0AA35JYT2_9SAUR</name>
<dbReference type="EMBL" id="OX395127">
    <property type="protein sequence ID" value="CAI5767609.1"/>
    <property type="molecule type" value="Genomic_DNA"/>
</dbReference>
<comment type="similarity">
    <text evidence="1">Belongs to the alpha-carbonic anhydrase family.</text>
</comment>